<keyword evidence="5" id="KW-0067">ATP-binding</keyword>
<proteinExistence type="predicted"/>
<dbReference type="EC" id="2.7.11.1" evidence="1"/>
<evidence type="ECO:0000256" key="4">
    <source>
        <dbReference type="ARBA" id="ARBA00022777"/>
    </source>
</evidence>
<evidence type="ECO:0000256" key="1">
    <source>
        <dbReference type="ARBA" id="ARBA00012513"/>
    </source>
</evidence>
<feature type="domain" description="Protein kinase" evidence="7">
    <location>
        <begin position="259"/>
        <end position="614"/>
    </location>
</feature>
<dbReference type="Pfam" id="PF00069">
    <property type="entry name" value="Pkinase"/>
    <property type="match status" value="1"/>
</dbReference>
<dbReference type="KEGG" id="ffu:CLAFUR5_11900"/>
<dbReference type="SUPFAM" id="SSF56112">
    <property type="entry name" value="Protein kinase-like (PK-like)"/>
    <property type="match status" value="1"/>
</dbReference>
<dbReference type="AlphaFoldDB" id="A0A9Q8UUS5"/>
<dbReference type="GO" id="GO:0005524">
    <property type="term" value="F:ATP binding"/>
    <property type="evidence" value="ECO:0007669"/>
    <property type="project" value="UniProtKB-KW"/>
</dbReference>
<dbReference type="EMBL" id="CP090172">
    <property type="protein sequence ID" value="UJO23185.1"/>
    <property type="molecule type" value="Genomic_DNA"/>
</dbReference>
<evidence type="ECO:0000259" key="7">
    <source>
        <dbReference type="PROSITE" id="PS50011"/>
    </source>
</evidence>
<dbReference type="InterPro" id="IPR011009">
    <property type="entry name" value="Kinase-like_dom_sf"/>
</dbReference>
<dbReference type="PROSITE" id="PS50011">
    <property type="entry name" value="PROTEIN_KINASE_DOM"/>
    <property type="match status" value="1"/>
</dbReference>
<evidence type="ECO:0000256" key="2">
    <source>
        <dbReference type="ARBA" id="ARBA00022679"/>
    </source>
</evidence>
<dbReference type="Proteomes" id="UP000756132">
    <property type="component" value="Chromosome 10"/>
</dbReference>
<feature type="region of interest" description="Disordered" evidence="6">
    <location>
        <begin position="1"/>
        <end position="27"/>
    </location>
</feature>
<organism evidence="8 9">
    <name type="scientific">Passalora fulva</name>
    <name type="common">Tomato leaf mold</name>
    <name type="synonym">Cladosporium fulvum</name>
    <dbReference type="NCBI Taxonomy" id="5499"/>
    <lineage>
        <taxon>Eukaryota</taxon>
        <taxon>Fungi</taxon>
        <taxon>Dikarya</taxon>
        <taxon>Ascomycota</taxon>
        <taxon>Pezizomycotina</taxon>
        <taxon>Dothideomycetes</taxon>
        <taxon>Dothideomycetidae</taxon>
        <taxon>Mycosphaerellales</taxon>
        <taxon>Mycosphaerellaceae</taxon>
        <taxon>Fulvia</taxon>
    </lineage>
</organism>
<reference evidence="8" key="2">
    <citation type="journal article" date="2022" name="Microb. Genom.">
        <title>A chromosome-scale genome assembly of the tomato pathogen Cladosporium fulvum reveals a compartmentalized genome architecture and the presence of a dispensable chromosome.</title>
        <authorList>
            <person name="Zaccaron A.Z."/>
            <person name="Chen L.H."/>
            <person name="Samaras A."/>
            <person name="Stergiopoulos I."/>
        </authorList>
    </citation>
    <scope>NUCLEOTIDE SEQUENCE</scope>
    <source>
        <strain evidence="8">Race5_Kim</strain>
    </source>
</reference>
<dbReference type="InterPro" id="IPR050660">
    <property type="entry name" value="NEK_Ser/Thr_kinase"/>
</dbReference>
<feature type="compositionally biased region" description="Acidic residues" evidence="6">
    <location>
        <begin position="701"/>
        <end position="720"/>
    </location>
</feature>
<evidence type="ECO:0000256" key="6">
    <source>
        <dbReference type="SAM" id="MobiDB-lite"/>
    </source>
</evidence>
<accession>A0A9Q8UUS5</accession>
<feature type="compositionally biased region" description="Polar residues" evidence="6">
    <location>
        <begin position="827"/>
        <end position="847"/>
    </location>
</feature>
<evidence type="ECO:0000256" key="5">
    <source>
        <dbReference type="ARBA" id="ARBA00022840"/>
    </source>
</evidence>
<dbReference type="PANTHER" id="PTHR43671:SF13">
    <property type="entry name" value="SERINE_THREONINE-PROTEIN KINASE NEK2"/>
    <property type="match status" value="1"/>
</dbReference>
<protein>
    <recommendedName>
        <fullName evidence="1">non-specific serine/threonine protein kinase</fullName>
        <ecNumber evidence="1">2.7.11.1</ecNumber>
    </recommendedName>
</protein>
<sequence>MRPPKTSYTDSVSLQEGAAAEDKDMNKQELPFVASRPNTKSIESACSHKAALEQKSQMRRHYTRAEHFTSSAALDVSIMAETQKQEEQEWIVFDAFEKEAFQEQHKIGLRRADCRDIRNRFEALDKEQRRARVEAITGYRDAQEALRNALDDVRTALRYDGDVDVTEGKDLKIYQKLERIVARAATTARNRLNTLLETLPEPTYFVHNHLNSTELTKLKDMIKDAEAVTKGNAAKQKRVWLEKLNTAKRRSQALTDPGWTGYWKLGEGLFGTADLWVKQNTKGKIMDRVVVKDTTMQPKFWKDPCLWINGLPDDQTSIPTEIQSLYNLRPRIGSSSVVRIRNWRIDRPDHIHRIFMEFCPRGDAESLILPENLYRKHARFDKANIAVNVKEQGVFIPEPLLWFFFETLTKAALLMERGELNAQGPAPWDLIVHRDMKLENIFFGSNTSGICRGNPEPKLGDFGIAIIAPSKAIPPKKDQDGNKVERQPQDIEEMGTVGNKPPEQYEKYMEKATSTKANQRFEPFSTLTNMWGVGINMYSLVACKHGLTAHFTALHAAKSWRLQESDWDVPEFDASARAHYSDELLDLIRECLEYDPNNRPSPDDVMRTIRQATAPGKNDKSKGMRLADASDIRFMTDHGVNFVVADRYTPGSDLWAWEPPAGSEAVDDPPAQQDSVFLGEKDSLGGNPGGPIGPVVSESALVEEDDVEGDEAEGGDDPEEPGGAHENAHDPNIGGGAENEENPPDEGPNQANEPPAKKSTRSSKRKAPEDARQNTSSKRQKKNPPTEVGREEEAPAVPPKNKPAPKATKKGKKKTVSTSKAGKKRPNSTNKAASPSQAKSNPQQKTYAQVEAPEDGKATRQTRAGKRKK</sequence>
<feature type="region of interest" description="Disordered" evidence="6">
    <location>
        <begin position="659"/>
        <end position="869"/>
    </location>
</feature>
<keyword evidence="2" id="KW-0808">Transferase</keyword>
<evidence type="ECO:0000256" key="3">
    <source>
        <dbReference type="ARBA" id="ARBA00022741"/>
    </source>
</evidence>
<dbReference type="PANTHER" id="PTHR43671">
    <property type="entry name" value="SERINE/THREONINE-PROTEIN KINASE NEK"/>
    <property type="match status" value="1"/>
</dbReference>
<evidence type="ECO:0000313" key="8">
    <source>
        <dbReference type="EMBL" id="UJO23185.1"/>
    </source>
</evidence>
<dbReference type="OrthoDB" id="310217at2759"/>
<dbReference type="InterPro" id="IPR000719">
    <property type="entry name" value="Prot_kinase_dom"/>
</dbReference>
<feature type="compositionally biased region" description="Basic residues" evidence="6">
    <location>
        <begin position="807"/>
        <end position="826"/>
    </location>
</feature>
<feature type="compositionally biased region" description="Polar residues" evidence="6">
    <location>
        <begin position="1"/>
        <end position="14"/>
    </location>
</feature>
<keyword evidence="9" id="KW-1185">Reference proteome</keyword>
<dbReference type="PROSITE" id="PS00108">
    <property type="entry name" value="PROTEIN_KINASE_ST"/>
    <property type="match status" value="1"/>
</dbReference>
<keyword evidence="4" id="KW-0418">Kinase</keyword>
<dbReference type="RefSeq" id="XP_047767551.1">
    <property type="nucleotide sequence ID" value="XM_047911048.1"/>
</dbReference>
<keyword evidence="3" id="KW-0547">Nucleotide-binding</keyword>
<reference evidence="8" key="1">
    <citation type="submission" date="2021-12" db="EMBL/GenBank/DDBJ databases">
        <authorList>
            <person name="Zaccaron A."/>
            <person name="Stergiopoulos I."/>
        </authorList>
    </citation>
    <scope>NUCLEOTIDE SEQUENCE</scope>
    <source>
        <strain evidence="8">Race5_Kim</strain>
    </source>
</reference>
<dbReference type="GeneID" id="71991778"/>
<name>A0A9Q8UUS5_PASFU</name>
<gene>
    <name evidence="8" type="ORF">CLAFUR5_11900</name>
</gene>
<dbReference type="InterPro" id="IPR008271">
    <property type="entry name" value="Ser/Thr_kinase_AS"/>
</dbReference>
<dbReference type="Gene3D" id="1.10.510.10">
    <property type="entry name" value="Transferase(Phosphotransferase) domain 1"/>
    <property type="match status" value="1"/>
</dbReference>
<evidence type="ECO:0000313" key="9">
    <source>
        <dbReference type="Proteomes" id="UP000756132"/>
    </source>
</evidence>
<dbReference type="GO" id="GO:0004674">
    <property type="term" value="F:protein serine/threonine kinase activity"/>
    <property type="evidence" value="ECO:0007669"/>
    <property type="project" value="UniProtKB-EC"/>
</dbReference>
<dbReference type="SMART" id="SM00220">
    <property type="entry name" value="S_TKc"/>
    <property type="match status" value="1"/>
</dbReference>